<accession>A0ABN1XS14</accession>
<sequence>MTTDQVFAVHTSKPDSVSAVEVVFRSEREARAFAADRSTDDRVLSASVTSYAVGVLGSRRPVCWFQYGKEQAVRFDRPGIFGC</sequence>
<dbReference type="EMBL" id="BAAAJK010000005">
    <property type="protein sequence ID" value="GAA1384411.1"/>
    <property type="molecule type" value="Genomic_DNA"/>
</dbReference>
<organism evidence="1 2">
    <name type="scientific">Pseudonocardia kongjuensis</name>
    <dbReference type="NCBI Taxonomy" id="102227"/>
    <lineage>
        <taxon>Bacteria</taxon>
        <taxon>Bacillati</taxon>
        <taxon>Actinomycetota</taxon>
        <taxon>Actinomycetes</taxon>
        <taxon>Pseudonocardiales</taxon>
        <taxon>Pseudonocardiaceae</taxon>
        <taxon>Pseudonocardia</taxon>
    </lineage>
</organism>
<evidence type="ECO:0000313" key="1">
    <source>
        <dbReference type="EMBL" id="GAA1384411.1"/>
    </source>
</evidence>
<protein>
    <submittedName>
        <fullName evidence="1">Uncharacterized protein</fullName>
    </submittedName>
</protein>
<keyword evidence="2" id="KW-1185">Reference proteome</keyword>
<dbReference type="RefSeq" id="WP_344019825.1">
    <property type="nucleotide sequence ID" value="NZ_BAAAJK010000005.1"/>
</dbReference>
<comment type="caution">
    <text evidence="1">The sequence shown here is derived from an EMBL/GenBank/DDBJ whole genome shotgun (WGS) entry which is preliminary data.</text>
</comment>
<gene>
    <name evidence="1" type="ORF">GCM10009613_15270</name>
</gene>
<evidence type="ECO:0000313" key="2">
    <source>
        <dbReference type="Proteomes" id="UP001501414"/>
    </source>
</evidence>
<name>A0ABN1XS14_9PSEU</name>
<dbReference type="Proteomes" id="UP001501414">
    <property type="component" value="Unassembled WGS sequence"/>
</dbReference>
<reference evidence="1 2" key="1">
    <citation type="journal article" date="2019" name="Int. J. Syst. Evol. Microbiol.">
        <title>The Global Catalogue of Microorganisms (GCM) 10K type strain sequencing project: providing services to taxonomists for standard genome sequencing and annotation.</title>
        <authorList>
            <consortium name="The Broad Institute Genomics Platform"/>
            <consortium name="The Broad Institute Genome Sequencing Center for Infectious Disease"/>
            <person name="Wu L."/>
            <person name="Ma J."/>
        </authorList>
    </citation>
    <scope>NUCLEOTIDE SEQUENCE [LARGE SCALE GENOMIC DNA]</scope>
    <source>
        <strain evidence="1 2">JCM 11896</strain>
    </source>
</reference>
<proteinExistence type="predicted"/>